<feature type="site" description="Important for catalytic activity, responsible for pKa modulation of the active site Glu and correct orientation of both the proton donor and substrate" evidence="6">
    <location>
        <position position="193"/>
    </location>
</feature>
<dbReference type="RefSeq" id="WP_181395938.1">
    <property type="nucleotide sequence ID" value="NZ_QGTW01000002.1"/>
</dbReference>
<dbReference type="Pfam" id="PF16369">
    <property type="entry name" value="GH43_C"/>
    <property type="match status" value="1"/>
</dbReference>
<dbReference type="Gene3D" id="2.115.10.20">
    <property type="entry name" value="Glycosyl hydrolase domain, family 43"/>
    <property type="match status" value="1"/>
</dbReference>
<feature type="active site" description="Proton acceptor" evidence="5">
    <location>
        <position position="71"/>
    </location>
</feature>
<dbReference type="Gene3D" id="2.40.128.10">
    <property type="match status" value="1"/>
</dbReference>
<dbReference type="PANTHER" id="PTHR43301:SF3">
    <property type="entry name" value="ARABINAN ENDO-1,5-ALPHA-L-ARABINOSIDASE A-RELATED"/>
    <property type="match status" value="1"/>
</dbReference>
<dbReference type="GO" id="GO:0004553">
    <property type="term" value="F:hydrolase activity, hydrolyzing O-glycosyl compounds"/>
    <property type="evidence" value="ECO:0007669"/>
    <property type="project" value="InterPro"/>
</dbReference>
<gene>
    <name evidence="10" type="ORF">DFO73_102435</name>
</gene>
<dbReference type="InterPro" id="IPR050727">
    <property type="entry name" value="GH43_arabinanases"/>
</dbReference>
<protein>
    <submittedName>
        <fullName evidence="10">Arabinan endo-1,5-alpha-L-arabinosidase</fullName>
    </submittedName>
</protein>
<keyword evidence="3 7" id="KW-0378">Hydrolase</keyword>
<dbReference type="SUPFAM" id="SSF75005">
    <property type="entry name" value="Arabinanase/levansucrase/invertase"/>
    <property type="match status" value="1"/>
</dbReference>
<comment type="similarity">
    <text evidence="2 7">Belongs to the glycosyl hydrolase 43 family.</text>
</comment>
<evidence type="ECO:0000256" key="6">
    <source>
        <dbReference type="PIRSR" id="PIRSR606710-2"/>
    </source>
</evidence>
<proteinExistence type="inferred from homology"/>
<evidence type="ECO:0000256" key="2">
    <source>
        <dbReference type="ARBA" id="ARBA00009865"/>
    </source>
</evidence>
<evidence type="ECO:0000256" key="1">
    <source>
        <dbReference type="ARBA" id="ARBA00004834"/>
    </source>
</evidence>
<accession>A0A2V3A3N5</accession>
<evidence type="ECO:0000256" key="3">
    <source>
        <dbReference type="ARBA" id="ARBA00022801"/>
    </source>
</evidence>
<evidence type="ECO:0000256" key="7">
    <source>
        <dbReference type="RuleBase" id="RU361187"/>
    </source>
</evidence>
<keyword evidence="4 7" id="KW-0326">Glycosidase</keyword>
<dbReference type="CDD" id="cd08998">
    <property type="entry name" value="GH43_Arb43a-like"/>
    <property type="match status" value="1"/>
</dbReference>
<evidence type="ECO:0000256" key="5">
    <source>
        <dbReference type="PIRSR" id="PIRSR606710-1"/>
    </source>
</evidence>
<dbReference type="Pfam" id="PF04616">
    <property type="entry name" value="Glyco_hydro_43"/>
    <property type="match status" value="1"/>
</dbReference>
<dbReference type="PANTHER" id="PTHR43301">
    <property type="entry name" value="ARABINAN ENDO-1,5-ALPHA-L-ARABINOSIDASE"/>
    <property type="match status" value="1"/>
</dbReference>
<dbReference type="GO" id="GO:0005975">
    <property type="term" value="P:carbohydrate metabolic process"/>
    <property type="evidence" value="ECO:0007669"/>
    <property type="project" value="InterPro"/>
</dbReference>
<dbReference type="InterPro" id="IPR006710">
    <property type="entry name" value="Glyco_hydro_43"/>
</dbReference>
<comment type="pathway">
    <text evidence="1">Glycan metabolism; L-arabinan degradation.</text>
</comment>
<keyword evidence="8" id="KW-0472">Membrane</keyword>
<evidence type="ECO:0000259" key="9">
    <source>
        <dbReference type="Pfam" id="PF16369"/>
    </source>
</evidence>
<name>A0A2V3A3N5_9BACI</name>
<comment type="caution">
    <text evidence="10">The sequence shown here is derived from an EMBL/GenBank/DDBJ whole genome shotgun (WGS) entry which is preliminary data.</text>
</comment>
<feature type="transmembrane region" description="Helical" evidence="8">
    <location>
        <begin position="7"/>
        <end position="25"/>
    </location>
</feature>
<keyword evidence="8" id="KW-0812">Transmembrane</keyword>
<dbReference type="InterPro" id="IPR032291">
    <property type="entry name" value="Abn2_C"/>
</dbReference>
<evidence type="ECO:0000256" key="8">
    <source>
        <dbReference type="SAM" id="Phobius"/>
    </source>
</evidence>
<reference evidence="10 11" key="1">
    <citation type="submission" date="2018-05" db="EMBL/GenBank/DDBJ databases">
        <title>Freshwater and sediment microbial communities from various areas in North America, analyzing microbe dynamics in response to fracking.</title>
        <authorList>
            <person name="Lamendella R."/>
        </authorList>
    </citation>
    <scope>NUCLEOTIDE SEQUENCE [LARGE SCALE GENOMIC DNA]</scope>
    <source>
        <strain evidence="10 11">15_TX</strain>
    </source>
</reference>
<dbReference type="EMBL" id="QGTW01000002">
    <property type="protein sequence ID" value="PWW31436.1"/>
    <property type="molecule type" value="Genomic_DNA"/>
</dbReference>
<dbReference type="AlphaFoldDB" id="A0A2V3A3N5"/>
<dbReference type="InterPro" id="IPR023296">
    <property type="entry name" value="Glyco_hydro_beta-prop_sf"/>
</dbReference>
<dbReference type="Proteomes" id="UP000247150">
    <property type="component" value="Unassembled WGS sequence"/>
</dbReference>
<evidence type="ECO:0000313" key="10">
    <source>
        <dbReference type="EMBL" id="PWW31436.1"/>
    </source>
</evidence>
<evidence type="ECO:0000256" key="4">
    <source>
        <dbReference type="ARBA" id="ARBA00023295"/>
    </source>
</evidence>
<sequence length="487" mass="55761">MNKAGKAAIFAAVTALLLFLGFYLIDINNQPEGKDLSNLNLPSPPAVNPLNKVNTDILYKEEAWTTNFTHDGAIIKTGDWFYVFSTDYMVGAPPTPGIQVRKSKDLIHWEFVGRVFDQVSEEAWKWTKGTTFWAPNIIEMNHKFYLYYSVSEVGKRNSYIGLATSSSIEGPWKDEGVVFKTREGDKYTVNAIDPDIVMGKGEKAWMVYGSYFGGIFITEIDQVTGKLVNPNEEGTLIAQRKNMNFGIEAPEIIYNQDTDYYYLTVSYEWLEDTYNVRVGRSKNVTGPYTDFNNKDMTDLSDDSFDTGIKLVGAYSFENDTGWLGTGHSAFLEDDEDFYLIHNARAGEDKYWSHLHVRKIVWTEDGWPVVSPERYAGETEQKVKESQLIGKWEQIILPRYDDRMQGSEKLILKKKGEIEDESGRSKWELKEDNTLILSVYEPGAVPGDFWTYKVKLLPAWDWENWNPTLIFTGMDQEGTVIWGKKRLD</sequence>
<organism evidence="10 11">
    <name type="scientific">Cytobacillus oceanisediminis</name>
    <dbReference type="NCBI Taxonomy" id="665099"/>
    <lineage>
        <taxon>Bacteria</taxon>
        <taxon>Bacillati</taxon>
        <taxon>Bacillota</taxon>
        <taxon>Bacilli</taxon>
        <taxon>Bacillales</taxon>
        <taxon>Bacillaceae</taxon>
        <taxon>Cytobacillus</taxon>
    </lineage>
</organism>
<feature type="domain" description="Extracellular endo-alpha-(1-&gt;5)-L-arabinanase C-terminal" evidence="9">
    <location>
        <begin position="371"/>
        <end position="482"/>
    </location>
</feature>
<keyword evidence="8" id="KW-1133">Transmembrane helix</keyword>
<feature type="active site" description="Proton donor" evidence="5">
    <location>
        <position position="248"/>
    </location>
</feature>
<evidence type="ECO:0000313" key="11">
    <source>
        <dbReference type="Proteomes" id="UP000247150"/>
    </source>
</evidence>